<reference evidence="2" key="1">
    <citation type="journal article" date="2014" name="Int. J. Syst. Evol. Microbiol.">
        <title>Complete genome sequence of Corynebacterium casei LMG S-19264T (=DSM 44701T), isolated from a smear-ripened cheese.</title>
        <authorList>
            <consortium name="US DOE Joint Genome Institute (JGI-PGF)"/>
            <person name="Walter F."/>
            <person name="Albersmeier A."/>
            <person name="Kalinowski J."/>
            <person name="Ruckert C."/>
        </authorList>
    </citation>
    <scope>NUCLEOTIDE SEQUENCE</scope>
    <source>
        <strain evidence="2">JCM 4784</strain>
    </source>
</reference>
<dbReference type="PROSITE" id="PS51318">
    <property type="entry name" value="TAT"/>
    <property type="match status" value="1"/>
</dbReference>
<accession>A0A919DYZ7</accession>
<protein>
    <recommendedName>
        <fullName evidence="4">Secreted protein</fullName>
    </recommendedName>
</protein>
<reference evidence="2" key="2">
    <citation type="submission" date="2020-09" db="EMBL/GenBank/DDBJ databases">
        <authorList>
            <person name="Sun Q."/>
            <person name="Ohkuma M."/>
        </authorList>
    </citation>
    <scope>NUCLEOTIDE SEQUENCE</scope>
    <source>
        <strain evidence="2">JCM 4784</strain>
    </source>
</reference>
<feature type="signal peptide" evidence="1">
    <location>
        <begin position="1"/>
        <end position="40"/>
    </location>
</feature>
<gene>
    <name evidence="2" type="ORF">GCM10018785_68370</name>
</gene>
<proteinExistence type="predicted"/>
<feature type="chain" id="PRO_5037552046" description="Secreted protein" evidence="1">
    <location>
        <begin position="41"/>
        <end position="388"/>
    </location>
</feature>
<sequence length="388" mass="40866">MTLDKLTARRAGGGTLLRRAAVALTGAGAALGLAMAPASAATGTWEPVADPDSTSWVDAVLPAADGTVFARGGYYPQGDPGSGEFSTYWQRDGASWKKIPTPKNQALDTTGDDLWTATSAKDLWVVGGMAATPTMANHWNGTAWQDRSPADKTVKFNALKAVAPNDVWAVGETQWRTDRPTQQGVIGRWNGTSWKITKLPQATNGRTSLGALQVLSANDVWAAGQTCTGQDTKTCRGYVTHFDGTAWKEVALPQGTKEVNELAASPSGEVWAAAGTTVLRRTGGTWDTSASVNLPTVHSVSELTWVKGTLYAGLGQNQPSKQTGVLRWTGSAWESVASPFTAKNEWETIATVTSLTGGPDGSLYATGTTHAFFSTGQFASRLPAGTTR</sequence>
<evidence type="ECO:0008006" key="4">
    <source>
        <dbReference type="Google" id="ProtNLM"/>
    </source>
</evidence>
<dbReference type="InterPro" id="IPR006311">
    <property type="entry name" value="TAT_signal"/>
</dbReference>
<dbReference type="RefSeq" id="WP_190140058.1">
    <property type="nucleotide sequence ID" value="NZ_BNBT01000182.1"/>
</dbReference>
<comment type="caution">
    <text evidence="2">The sequence shown here is derived from an EMBL/GenBank/DDBJ whole genome shotgun (WGS) entry which is preliminary data.</text>
</comment>
<keyword evidence="3" id="KW-1185">Reference proteome</keyword>
<organism evidence="2 3">
    <name type="scientific">Streptomyces longispororuber</name>
    <dbReference type="NCBI Taxonomy" id="68230"/>
    <lineage>
        <taxon>Bacteria</taxon>
        <taxon>Bacillati</taxon>
        <taxon>Actinomycetota</taxon>
        <taxon>Actinomycetes</taxon>
        <taxon>Kitasatosporales</taxon>
        <taxon>Streptomycetaceae</taxon>
        <taxon>Streptomyces</taxon>
    </lineage>
</organism>
<evidence type="ECO:0000256" key="1">
    <source>
        <dbReference type="SAM" id="SignalP"/>
    </source>
</evidence>
<name>A0A919DYZ7_9ACTN</name>
<keyword evidence="1" id="KW-0732">Signal</keyword>
<dbReference type="Proteomes" id="UP000608024">
    <property type="component" value="Unassembled WGS sequence"/>
</dbReference>
<dbReference type="AlphaFoldDB" id="A0A919DYZ7"/>
<dbReference type="EMBL" id="BNBT01000182">
    <property type="protein sequence ID" value="GHE92511.1"/>
    <property type="molecule type" value="Genomic_DNA"/>
</dbReference>
<evidence type="ECO:0000313" key="3">
    <source>
        <dbReference type="Proteomes" id="UP000608024"/>
    </source>
</evidence>
<evidence type="ECO:0000313" key="2">
    <source>
        <dbReference type="EMBL" id="GHE92511.1"/>
    </source>
</evidence>